<evidence type="ECO:0000256" key="9">
    <source>
        <dbReference type="RuleBase" id="RU000461"/>
    </source>
</evidence>
<organism evidence="11 12">
    <name type="scientific">Ophiocordyceps australis</name>
    <dbReference type="NCBI Taxonomy" id="1399860"/>
    <lineage>
        <taxon>Eukaryota</taxon>
        <taxon>Fungi</taxon>
        <taxon>Dikarya</taxon>
        <taxon>Ascomycota</taxon>
        <taxon>Pezizomycotina</taxon>
        <taxon>Sordariomycetes</taxon>
        <taxon>Hypocreomycetidae</taxon>
        <taxon>Hypocreales</taxon>
        <taxon>Ophiocordycipitaceae</taxon>
        <taxon>Ophiocordyceps</taxon>
    </lineage>
</organism>
<feature type="binding site" description="axial binding residue" evidence="8">
    <location>
        <position position="438"/>
    </location>
    <ligand>
        <name>heme</name>
        <dbReference type="ChEBI" id="CHEBI:30413"/>
    </ligand>
    <ligandPart>
        <name>Fe</name>
        <dbReference type="ChEBI" id="CHEBI:18248"/>
    </ligandPart>
</feature>
<dbReference type="InterPro" id="IPR001128">
    <property type="entry name" value="Cyt_P450"/>
</dbReference>
<dbReference type="GO" id="GO:0005506">
    <property type="term" value="F:iron ion binding"/>
    <property type="evidence" value="ECO:0007669"/>
    <property type="project" value="InterPro"/>
</dbReference>
<reference evidence="11 12" key="1">
    <citation type="submission" date="2017-06" db="EMBL/GenBank/DDBJ databases">
        <title>Ant-infecting Ophiocordyceps genomes reveal a high diversity of potential behavioral manipulation genes and a possible major role for enterotoxins.</title>
        <authorList>
            <person name="De Bekker C."/>
            <person name="Evans H.C."/>
            <person name="Brachmann A."/>
            <person name="Hughes D.P."/>
        </authorList>
    </citation>
    <scope>NUCLEOTIDE SEQUENCE [LARGE SCALE GENOMIC DNA]</scope>
    <source>
        <strain evidence="11 12">Map64</strain>
    </source>
</reference>
<proteinExistence type="inferred from homology"/>
<dbReference type="GO" id="GO:0016705">
    <property type="term" value="F:oxidoreductase activity, acting on paired donors, with incorporation or reduction of molecular oxygen"/>
    <property type="evidence" value="ECO:0007669"/>
    <property type="project" value="InterPro"/>
</dbReference>
<dbReference type="STRING" id="1399860.A0A2C5Y2C5"/>
<keyword evidence="4 8" id="KW-0479">Metal-binding</keyword>
<evidence type="ECO:0000313" key="11">
    <source>
        <dbReference type="EMBL" id="PHH61031.1"/>
    </source>
</evidence>
<dbReference type="OrthoDB" id="2789670at2759"/>
<evidence type="ECO:0008006" key="13">
    <source>
        <dbReference type="Google" id="ProtNLM"/>
    </source>
</evidence>
<dbReference type="SUPFAM" id="SSF48264">
    <property type="entry name" value="Cytochrome P450"/>
    <property type="match status" value="1"/>
</dbReference>
<dbReference type="InterPro" id="IPR017972">
    <property type="entry name" value="Cyt_P450_CS"/>
</dbReference>
<evidence type="ECO:0000256" key="1">
    <source>
        <dbReference type="ARBA" id="ARBA00001971"/>
    </source>
</evidence>
<comment type="similarity">
    <text evidence="2 9">Belongs to the cytochrome P450 family.</text>
</comment>
<keyword evidence="12" id="KW-1185">Reference proteome</keyword>
<dbReference type="PANTHER" id="PTHR46300:SF7">
    <property type="entry name" value="P450, PUTATIVE (EUROFUNG)-RELATED"/>
    <property type="match status" value="1"/>
</dbReference>
<dbReference type="Pfam" id="PF00067">
    <property type="entry name" value="p450"/>
    <property type="match status" value="1"/>
</dbReference>
<comment type="cofactor">
    <cofactor evidence="1 8">
        <name>heme</name>
        <dbReference type="ChEBI" id="CHEBI:30413"/>
    </cofactor>
</comment>
<feature type="signal peptide" evidence="10">
    <location>
        <begin position="1"/>
        <end position="23"/>
    </location>
</feature>
<feature type="chain" id="PRO_5013287856" description="Cytochrome P450" evidence="10">
    <location>
        <begin position="24"/>
        <end position="525"/>
    </location>
</feature>
<protein>
    <recommendedName>
        <fullName evidence="13">Cytochrome P450</fullName>
    </recommendedName>
</protein>
<accession>A0A2C5Y2C5</accession>
<dbReference type="PRINTS" id="PR00385">
    <property type="entry name" value="P450"/>
</dbReference>
<keyword evidence="10" id="KW-0732">Signal</keyword>
<dbReference type="CDD" id="cd11065">
    <property type="entry name" value="CYP64-like"/>
    <property type="match status" value="1"/>
</dbReference>
<dbReference type="InterPro" id="IPR050364">
    <property type="entry name" value="Cytochrome_P450_fung"/>
</dbReference>
<keyword evidence="7 9" id="KW-0503">Monooxygenase</keyword>
<name>A0A2C5Y2C5_9HYPO</name>
<dbReference type="PROSITE" id="PS00086">
    <property type="entry name" value="CYTOCHROME_P450"/>
    <property type="match status" value="1"/>
</dbReference>
<dbReference type="PANTHER" id="PTHR46300">
    <property type="entry name" value="P450, PUTATIVE (EUROFUNG)-RELATED-RELATED"/>
    <property type="match status" value="1"/>
</dbReference>
<comment type="caution">
    <text evidence="11">The sequence shown here is derived from an EMBL/GenBank/DDBJ whole genome shotgun (WGS) entry which is preliminary data.</text>
</comment>
<sequence length="525" mass="59467">MSLVLLLECVAIALLSYLAYRHGRFFSKPAGLGLPPGPRGIPLVGSIMDLAPRGVPDFLHWLKHKDSFGPVSSLTVMGQTLIICHDKEAANEILHKNSAKTAARPAMGCAQRLCGFDRLMPFQQYDQAHRQARKMMYQQFGTRALASQFDHVQKMEARRFLLRLLQTPDDWMQHLQTMTAAIMLNMTYGYSIELDKVDRLVQKVEEMGANVTAAFVPLTWATDIIPALEYLPEGFPGTGFRKTARRHRKTAQEVVDTPYDFVQREMKQQRNRASFVSKLLQQSGDEPDEDLIKWTATTLYAAGSETTVSTLSAFILAMVNFPEVQRKAQAEIDAIVSTGSFPRIEDREKMPYIEAIIKEVYRWSPVAPMGVPHALEQDVVFHEYLLPRGAYVLPAMWWFCHDPAVYADPDAFCPERYLEPRKEPDILDFAFGYGRRICPGRYFADAGVWTSITQMLTVLDISKAVDAQGVEVEAKLEYSVSLSGRPKKFACRILPRSAKHEEMICMAETEYPWEKSHGDLLNWTG</sequence>
<dbReference type="AlphaFoldDB" id="A0A2C5Y2C5"/>
<dbReference type="InterPro" id="IPR036396">
    <property type="entry name" value="Cyt_P450_sf"/>
</dbReference>
<evidence type="ECO:0000256" key="8">
    <source>
        <dbReference type="PIRSR" id="PIRSR602401-1"/>
    </source>
</evidence>
<evidence type="ECO:0000313" key="12">
    <source>
        <dbReference type="Proteomes" id="UP000226192"/>
    </source>
</evidence>
<dbReference type="InterPro" id="IPR002401">
    <property type="entry name" value="Cyt_P450_E_grp-I"/>
</dbReference>
<evidence type="ECO:0000256" key="6">
    <source>
        <dbReference type="ARBA" id="ARBA00023004"/>
    </source>
</evidence>
<dbReference type="Proteomes" id="UP000226192">
    <property type="component" value="Unassembled WGS sequence"/>
</dbReference>
<evidence type="ECO:0000256" key="4">
    <source>
        <dbReference type="ARBA" id="ARBA00022723"/>
    </source>
</evidence>
<dbReference type="Gene3D" id="1.10.630.10">
    <property type="entry name" value="Cytochrome P450"/>
    <property type="match status" value="1"/>
</dbReference>
<evidence type="ECO:0000256" key="7">
    <source>
        <dbReference type="ARBA" id="ARBA00023033"/>
    </source>
</evidence>
<dbReference type="PRINTS" id="PR00463">
    <property type="entry name" value="EP450I"/>
</dbReference>
<dbReference type="GO" id="GO:0020037">
    <property type="term" value="F:heme binding"/>
    <property type="evidence" value="ECO:0007669"/>
    <property type="project" value="InterPro"/>
</dbReference>
<keyword evidence="6 8" id="KW-0408">Iron</keyword>
<evidence type="ECO:0000256" key="5">
    <source>
        <dbReference type="ARBA" id="ARBA00023002"/>
    </source>
</evidence>
<keyword evidence="3 8" id="KW-0349">Heme</keyword>
<dbReference type="EMBL" id="NJET01000119">
    <property type="protein sequence ID" value="PHH61031.1"/>
    <property type="molecule type" value="Genomic_DNA"/>
</dbReference>
<gene>
    <name evidence="11" type="ORF">CDD81_853</name>
</gene>
<evidence type="ECO:0000256" key="10">
    <source>
        <dbReference type="SAM" id="SignalP"/>
    </source>
</evidence>
<evidence type="ECO:0000256" key="2">
    <source>
        <dbReference type="ARBA" id="ARBA00010617"/>
    </source>
</evidence>
<keyword evidence="5 9" id="KW-0560">Oxidoreductase</keyword>
<dbReference type="GO" id="GO:0004497">
    <property type="term" value="F:monooxygenase activity"/>
    <property type="evidence" value="ECO:0007669"/>
    <property type="project" value="UniProtKB-KW"/>
</dbReference>
<evidence type="ECO:0000256" key="3">
    <source>
        <dbReference type="ARBA" id="ARBA00022617"/>
    </source>
</evidence>